<feature type="domain" description="Glutamate-ammonia ligase adenylyltransferase repeated" evidence="7">
    <location>
        <begin position="638"/>
        <end position="889"/>
    </location>
</feature>
<dbReference type="InterPro" id="IPR023057">
    <property type="entry name" value="GlnE"/>
</dbReference>
<evidence type="ECO:0000256" key="2">
    <source>
        <dbReference type="ARBA" id="ARBA00022695"/>
    </source>
</evidence>
<dbReference type="PANTHER" id="PTHR30621">
    <property type="entry name" value="GLUTAMINE SYNTHETASE ADENYLYLTRANSFERASE"/>
    <property type="match status" value="1"/>
</dbReference>
<keyword evidence="2" id="KW-0548">Nucleotidyltransferase</keyword>
<evidence type="ECO:0000256" key="4">
    <source>
        <dbReference type="ARBA" id="ARBA00022840"/>
    </source>
</evidence>
<evidence type="ECO:0008006" key="11">
    <source>
        <dbReference type="Google" id="ProtNLM"/>
    </source>
</evidence>
<protein>
    <recommendedName>
        <fullName evidence="11">Glutamine-synthetase adenylyltransferase</fullName>
    </recommendedName>
</protein>
<gene>
    <name evidence="9" type="ORF">A2042_00125</name>
</gene>
<feature type="domain" description="PII-uridylyltransferase/Glutamine-synthetase adenylyltransferase" evidence="8">
    <location>
        <begin position="378"/>
        <end position="519"/>
    </location>
</feature>
<evidence type="ECO:0000259" key="8">
    <source>
        <dbReference type="Pfam" id="PF08335"/>
    </source>
</evidence>
<keyword evidence="4" id="KW-0067">ATP-binding</keyword>
<feature type="domain" description="PII-uridylyltransferase/Glutamine-synthetase adenylyltransferase" evidence="8">
    <location>
        <begin position="905"/>
        <end position="1055"/>
    </location>
</feature>
<evidence type="ECO:0000313" key="10">
    <source>
        <dbReference type="Proteomes" id="UP000178526"/>
    </source>
</evidence>
<name>A0A1F7RE75_9BACT</name>
<dbReference type="Pfam" id="PF03710">
    <property type="entry name" value="GlnE"/>
    <property type="match status" value="2"/>
</dbReference>
<evidence type="ECO:0000256" key="3">
    <source>
        <dbReference type="ARBA" id="ARBA00022741"/>
    </source>
</evidence>
<reference evidence="9 10" key="1">
    <citation type="journal article" date="2016" name="Nat. Commun.">
        <title>Thousands of microbial genomes shed light on interconnected biogeochemical processes in an aquifer system.</title>
        <authorList>
            <person name="Anantharaman K."/>
            <person name="Brown C.T."/>
            <person name="Hug L.A."/>
            <person name="Sharon I."/>
            <person name="Castelle C.J."/>
            <person name="Probst A.J."/>
            <person name="Thomas B.C."/>
            <person name="Singh A."/>
            <person name="Wilkins M.J."/>
            <person name="Karaoz U."/>
            <person name="Brodie E.L."/>
            <person name="Williams K.H."/>
            <person name="Hubbard S.S."/>
            <person name="Banfield J.F."/>
        </authorList>
    </citation>
    <scope>NUCLEOTIDE SEQUENCE [LARGE SCALE GENOMIC DNA]</scope>
</reference>
<accession>A0A1F7RE75</accession>
<dbReference type="EMBL" id="MGDB01000117">
    <property type="protein sequence ID" value="OGL39498.1"/>
    <property type="molecule type" value="Genomic_DNA"/>
</dbReference>
<dbReference type="Proteomes" id="UP000178526">
    <property type="component" value="Unassembled WGS sequence"/>
</dbReference>
<keyword evidence="3" id="KW-0547">Nucleotide-binding</keyword>
<keyword evidence="6" id="KW-0511">Multifunctional enzyme</keyword>
<dbReference type="InterPro" id="IPR013546">
    <property type="entry name" value="PII_UdlTrfase/GS_AdlTrfase"/>
</dbReference>
<keyword evidence="1" id="KW-0808">Transferase</keyword>
<proteinExistence type="predicted"/>
<evidence type="ECO:0000256" key="6">
    <source>
        <dbReference type="ARBA" id="ARBA00023268"/>
    </source>
</evidence>
<evidence type="ECO:0000256" key="1">
    <source>
        <dbReference type="ARBA" id="ARBA00022679"/>
    </source>
</evidence>
<dbReference type="AlphaFoldDB" id="A0A1F7RE75"/>
<dbReference type="Gene3D" id="3.30.460.10">
    <property type="entry name" value="Beta Polymerase, domain 2"/>
    <property type="match status" value="2"/>
</dbReference>
<dbReference type="PANTHER" id="PTHR30621:SF0">
    <property type="entry name" value="BIFUNCTIONAL GLUTAMINE SYNTHETASE ADENYLYLTRANSFERASE_ADENYLYL-REMOVING ENZYME"/>
    <property type="match status" value="1"/>
</dbReference>
<evidence type="ECO:0000259" key="7">
    <source>
        <dbReference type="Pfam" id="PF03710"/>
    </source>
</evidence>
<dbReference type="GO" id="GO:0005829">
    <property type="term" value="C:cytosol"/>
    <property type="evidence" value="ECO:0007669"/>
    <property type="project" value="TreeGrafter"/>
</dbReference>
<dbReference type="InterPro" id="IPR043519">
    <property type="entry name" value="NT_sf"/>
</dbReference>
<dbReference type="NCBIfam" id="NF008292">
    <property type="entry name" value="PRK11072.1"/>
    <property type="match status" value="1"/>
</dbReference>
<dbReference type="GO" id="GO:0008882">
    <property type="term" value="F:[glutamate-ammonia-ligase] adenylyltransferase activity"/>
    <property type="evidence" value="ECO:0007669"/>
    <property type="project" value="InterPro"/>
</dbReference>
<dbReference type="GO" id="GO:0005524">
    <property type="term" value="F:ATP binding"/>
    <property type="evidence" value="ECO:0007669"/>
    <property type="project" value="UniProtKB-KW"/>
</dbReference>
<dbReference type="GO" id="GO:0000820">
    <property type="term" value="P:regulation of glutamine family amino acid metabolic process"/>
    <property type="evidence" value="ECO:0007669"/>
    <property type="project" value="TreeGrafter"/>
</dbReference>
<dbReference type="SUPFAM" id="SSF81593">
    <property type="entry name" value="Nucleotidyltransferase substrate binding subunit/domain"/>
    <property type="match status" value="2"/>
</dbReference>
<comment type="caution">
    <text evidence="9">The sequence shown here is derived from an EMBL/GenBank/DDBJ whole genome shotgun (WGS) entry which is preliminary data.</text>
</comment>
<feature type="domain" description="Glutamate-ammonia ligase adenylyltransferase repeated" evidence="7">
    <location>
        <begin position="96"/>
        <end position="356"/>
    </location>
</feature>
<dbReference type="CDD" id="cd05401">
    <property type="entry name" value="NT_GlnE_GlnD_like"/>
    <property type="match status" value="2"/>
</dbReference>
<sequence>MPIRETEIISEEEIERIAGKDAFEDIKKARRNIQSILSFLSFFPLSEEEFTLLLKSVISSPDPDMGLNNFERLFAVIGKKREIISYLFQDMKLFPSITKILGTSFFLSNIIIKNPDYLLKVLNEEALRECKNSDRMISEIYHENGDKEAELSPEKVTERLRLYKNREFLRIAARDILGIATLAEVTEELSCLASACLETAYRVGEKTLMATYGAPLYRVKDKQEKESKFSIIGLGKLGGWELNYCSDIDLIYIYSSDDGETSGIETDGKKKNIITLHEYYTKLADLINKFIGSQTEEGNVFRLDLRLRPEGRSGDMANSLRSMEIYYESWGQTWERQMLIKAKPVAGDKELGGCFLETIKPFIYRKHLDFQAIEEIKEMKEKINLSVAANGGTYNNVKLGYGGIREIEFFTQTLQLIYGGRNEKIREVNTLKALRKLNDNGYISFEDYIILVQGYSFLRTVEHRIQLLEGRQDHSMPAEEKKIKKLARRVGYSINEKEKFLSDYSFFTKGVRKIFDKLFYESKEGEEKTQKEDNFSVLWEGLLSEEDSINILAFMGFSEPDIAYKNLKLLRDGKPFSHFSGKSKDLLREVAPVLFKEITKTPDPDMALNNLEKFISTSPARTTMVSLLAESSGAREILLNLFGTSEFISNILIRHPEYIDITQHPEFLEKRKSREESEKELLDLLRGKSRFEEKSDLLRKYRTEEILRIGLRDIILGMSFDDITKEISILAEVCLKGAYEMSIEELKEEFGIPQIISDGVRKESGFAIFGLGKLGGTELNYSSDLDVIFVYSDEGDTETGKISQKKVTNQEFFSKLAIKILQAMNEVREDGMVFKVDARLRPSGSSGYLAQSIKAYENYFETHLQLWERQALIKTRFIAGDNSLDEEFLTIAYKTVYEKDFTKEMASEIDRMRKRMETELAHEDESIFHLKFGEGGIVDIEFVTQALQLKYGKDEEKLRNPNTISALKELEECGHLEKSDYLDIINSYKFLRMVENRLRIVQDRPLNILFKSPEKIVKLAKRMGYKELEKLSPGAQLLRDYENYTERVREIYNKYFNLLCE</sequence>
<evidence type="ECO:0000313" key="9">
    <source>
        <dbReference type="EMBL" id="OGL39498.1"/>
    </source>
</evidence>
<dbReference type="InterPro" id="IPR005190">
    <property type="entry name" value="GlnE_rpt_dom"/>
</dbReference>
<keyword evidence="5" id="KW-0460">Magnesium</keyword>
<dbReference type="Gene3D" id="1.20.120.330">
    <property type="entry name" value="Nucleotidyltransferases domain 2"/>
    <property type="match status" value="2"/>
</dbReference>
<dbReference type="Pfam" id="PF08335">
    <property type="entry name" value="GlnD_UR_UTase"/>
    <property type="match status" value="2"/>
</dbReference>
<dbReference type="Gene3D" id="1.20.120.1510">
    <property type="match status" value="1"/>
</dbReference>
<evidence type="ECO:0000256" key="5">
    <source>
        <dbReference type="ARBA" id="ARBA00022842"/>
    </source>
</evidence>
<organism evidence="9 10">
    <name type="scientific">Candidatus Schekmanbacteria bacterium GWA2_38_11</name>
    <dbReference type="NCBI Taxonomy" id="1817876"/>
    <lineage>
        <taxon>Bacteria</taxon>
        <taxon>Candidatus Schekmaniibacteriota</taxon>
    </lineage>
</organism>
<dbReference type="SUPFAM" id="SSF81301">
    <property type="entry name" value="Nucleotidyltransferase"/>
    <property type="match status" value="2"/>
</dbReference>